<keyword evidence="1" id="KW-1133">Transmembrane helix</keyword>
<feature type="transmembrane region" description="Helical" evidence="1">
    <location>
        <begin position="24"/>
        <end position="43"/>
    </location>
</feature>
<evidence type="ECO:0000259" key="2">
    <source>
        <dbReference type="Pfam" id="PF25842"/>
    </source>
</evidence>
<accession>I7F8R9</accession>
<evidence type="ECO:0000313" key="4">
    <source>
        <dbReference type="Proteomes" id="UP000006158"/>
    </source>
</evidence>
<dbReference type="Pfam" id="PF25842">
    <property type="entry name" value="NfeD_TM"/>
    <property type="match status" value="1"/>
</dbReference>
<feature type="transmembrane region" description="Helical" evidence="1">
    <location>
        <begin position="55"/>
        <end position="79"/>
    </location>
</feature>
<dbReference type="Gene3D" id="2.40.50.140">
    <property type="entry name" value="Nucleic acid-binding proteins"/>
    <property type="match status" value="1"/>
</dbReference>
<dbReference type="KEGG" id="msg:MSMEI_1482"/>
<gene>
    <name evidence="3" type="ordered locus">MSMEI_1482</name>
</gene>
<reference evidence="3 4" key="2">
    <citation type="journal article" date="2009" name="Genome Res.">
        <title>Ortho-proteogenomics: multiple proteomes investigation through orthology and a new MS-based protocol.</title>
        <authorList>
            <person name="Gallien S."/>
            <person name="Perrodou E."/>
            <person name="Carapito C."/>
            <person name="Deshayes C."/>
            <person name="Reyrat J.M."/>
            <person name="Van Dorsselaer A."/>
            <person name="Poch O."/>
            <person name="Schaeffer C."/>
            <person name="Lecompte O."/>
        </authorList>
    </citation>
    <scope>NUCLEOTIDE SEQUENCE [LARGE SCALE GENOMIC DNA]</scope>
    <source>
        <strain evidence="4">ATCC 700084 / mc(2)155</strain>
    </source>
</reference>
<sequence>MVRERPVSNRAAPTRDRRRQHVTAVYLAAFIVGGVSVLTALLLADVGHGDGMPFLSLTGISAALVGAGTGGLLGIWGGLGTVPTALLAGASALGLAFVLNGALLPYLRKQQANSHRGRSSYIGLLGTVTLEVPAGGWGEVSFVDADGNRVFSRAKSDEPAPLPKSTRVYIADIDADSVHVVAVPEP</sequence>
<keyword evidence="1" id="KW-0812">Transmembrane</keyword>
<feature type="domain" description="Membrane protein NfeD2 N-terminal transmembrane" evidence="2">
    <location>
        <begin position="22"/>
        <end position="111"/>
    </location>
</feature>
<name>I7F8R9_MYCS2</name>
<dbReference type="AlphaFoldDB" id="I7F8R9"/>
<organism evidence="3 4">
    <name type="scientific">Mycolicibacterium smegmatis (strain ATCC 700084 / mc(2)155)</name>
    <name type="common">Mycobacterium smegmatis</name>
    <dbReference type="NCBI Taxonomy" id="246196"/>
    <lineage>
        <taxon>Bacteria</taxon>
        <taxon>Bacillati</taxon>
        <taxon>Actinomycetota</taxon>
        <taxon>Actinomycetes</taxon>
        <taxon>Mycobacteriales</taxon>
        <taxon>Mycobacteriaceae</taxon>
        <taxon>Mycolicibacterium</taxon>
    </lineage>
</organism>
<reference evidence="3 4" key="1">
    <citation type="journal article" date="2007" name="Genome Biol.">
        <title>Interrupted coding sequences in Mycobacterium smegmatis: authentic mutations or sequencing errors?</title>
        <authorList>
            <person name="Deshayes C."/>
            <person name="Perrodou E."/>
            <person name="Gallien S."/>
            <person name="Euphrasie D."/>
            <person name="Schaeffer C."/>
            <person name="Van-Dorsselaer A."/>
            <person name="Poch O."/>
            <person name="Lecompte O."/>
            <person name="Reyrat J.M."/>
        </authorList>
    </citation>
    <scope>NUCLEOTIDE SEQUENCE [LARGE SCALE GENOMIC DNA]</scope>
    <source>
        <strain evidence="4">ATCC 700084 / mc(2)155</strain>
    </source>
</reference>
<dbReference type="InterPro" id="IPR058653">
    <property type="entry name" value="NfeD2_TM"/>
</dbReference>
<keyword evidence="1" id="KW-0472">Membrane</keyword>
<dbReference type="InterPro" id="IPR012340">
    <property type="entry name" value="NA-bd_OB-fold"/>
</dbReference>
<dbReference type="PATRIC" id="fig|246196.56.peg.1530"/>
<evidence type="ECO:0000256" key="1">
    <source>
        <dbReference type="SAM" id="Phobius"/>
    </source>
</evidence>
<dbReference type="Proteomes" id="UP000006158">
    <property type="component" value="Chromosome"/>
</dbReference>
<dbReference type="EMBL" id="CP001663">
    <property type="protein sequence ID" value="AFP37955.1"/>
    <property type="molecule type" value="Genomic_DNA"/>
</dbReference>
<protein>
    <recommendedName>
        <fullName evidence="2">Membrane protein NfeD2 N-terminal transmembrane domain-containing protein</fullName>
    </recommendedName>
</protein>
<proteinExistence type="predicted"/>
<feature type="transmembrane region" description="Helical" evidence="1">
    <location>
        <begin position="85"/>
        <end position="107"/>
    </location>
</feature>
<evidence type="ECO:0000313" key="3">
    <source>
        <dbReference type="EMBL" id="AFP37955.1"/>
    </source>
</evidence>